<dbReference type="InParanoid" id="A0A4S2MUQ6"/>
<dbReference type="InterPro" id="IPR029058">
    <property type="entry name" value="AB_hydrolase_fold"/>
</dbReference>
<dbReference type="GO" id="GO:0016787">
    <property type="term" value="F:hydrolase activity"/>
    <property type="evidence" value="ECO:0007669"/>
    <property type="project" value="UniProtKB-KW"/>
</dbReference>
<dbReference type="OrthoDB" id="426718at2759"/>
<reference evidence="5 6" key="1">
    <citation type="submission" date="2019-04" db="EMBL/GenBank/DDBJ databases">
        <title>Comparative genomics and transcriptomics to analyze fruiting body development in filamentous ascomycetes.</title>
        <authorList>
            <consortium name="DOE Joint Genome Institute"/>
            <person name="Lutkenhaus R."/>
            <person name="Traeger S."/>
            <person name="Breuer J."/>
            <person name="Kuo A."/>
            <person name="Lipzen A."/>
            <person name="Pangilinan J."/>
            <person name="Dilworth D."/>
            <person name="Sandor L."/>
            <person name="Poggeler S."/>
            <person name="Barry K."/>
            <person name="Grigoriev I.V."/>
            <person name="Nowrousian M."/>
        </authorList>
    </citation>
    <scope>NUCLEOTIDE SEQUENCE [LARGE SCALE GENOMIC DNA]</scope>
    <source>
        <strain evidence="5 6">CBS 389.68</strain>
    </source>
</reference>
<keyword evidence="6" id="KW-1185">Reference proteome</keyword>
<dbReference type="Pfam" id="PF01764">
    <property type="entry name" value="Lipase_3"/>
    <property type="match status" value="1"/>
</dbReference>
<organism evidence="5 6">
    <name type="scientific">Ascodesmis nigricans</name>
    <dbReference type="NCBI Taxonomy" id="341454"/>
    <lineage>
        <taxon>Eukaryota</taxon>
        <taxon>Fungi</taxon>
        <taxon>Dikarya</taxon>
        <taxon>Ascomycota</taxon>
        <taxon>Pezizomycotina</taxon>
        <taxon>Pezizomycetes</taxon>
        <taxon>Pezizales</taxon>
        <taxon>Ascodesmidaceae</taxon>
        <taxon>Ascodesmis</taxon>
    </lineage>
</organism>
<dbReference type="Proteomes" id="UP000298138">
    <property type="component" value="Unassembled WGS sequence"/>
</dbReference>
<dbReference type="STRING" id="341454.A0A4S2MUQ6"/>
<evidence type="ECO:0000256" key="1">
    <source>
        <dbReference type="ARBA" id="ARBA00022729"/>
    </source>
</evidence>
<dbReference type="SUPFAM" id="SSF53474">
    <property type="entry name" value="alpha/beta-Hydrolases"/>
    <property type="match status" value="1"/>
</dbReference>
<evidence type="ECO:0000313" key="5">
    <source>
        <dbReference type="EMBL" id="TGZ80290.1"/>
    </source>
</evidence>
<name>A0A4S2MUQ6_9PEZI</name>
<dbReference type="CDD" id="cd00519">
    <property type="entry name" value="Lipase_3"/>
    <property type="match status" value="1"/>
</dbReference>
<feature type="chain" id="PRO_5020970971" evidence="3">
    <location>
        <begin position="19"/>
        <end position="291"/>
    </location>
</feature>
<dbReference type="EMBL" id="ML220125">
    <property type="protein sequence ID" value="TGZ80290.1"/>
    <property type="molecule type" value="Genomic_DNA"/>
</dbReference>
<dbReference type="AlphaFoldDB" id="A0A4S2MUQ6"/>
<dbReference type="PANTHER" id="PTHR46640:SF1">
    <property type="entry name" value="FUNGAL LIPASE-LIKE DOMAIN-CONTAINING PROTEIN-RELATED"/>
    <property type="match status" value="1"/>
</dbReference>
<evidence type="ECO:0000256" key="3">
    <source>
        <dbReference type="SAM" id="SignalP"/>
    </source>
</evidence>
<dbReference type="PANTHER" id="PTHR46640">
    <property type="entry name" value="TRIACYLGLYCEROL LIPASE, PUTATIVE (AFU_ORTHOLOGUE AFUA_6G06510)-RELATED"/>
    <property type="match status" value="1"/>
</dbReference>
<dbReference type="Gene3D" id="3.40.50.1820">
    <property type="entry name" value="alpha/beta hydrolase"/>
    <property type="match status" value="1"/>
</dbReference>
<proteinExistence type="predicted"/>
<feature type="domain" description="Fungal lipase-type" evidence="4">
    <location>
        <begin position="86"/>
        <end position="220"/>
    </location>
</feature>
<dbReference type="GO" id="GO:0006629">
    <property type="term" value="P:lipid metabolic process"/>
    <property type="evidence" value="ECO:0007669"/>
    <property type="project" value="InterPro"/>
</dbReference>
<dbReference type="InterPro" id="IPR002921">
    <property type="entry name" value="Fungal_lipase-type"/>
</dbReference>
<evidence type="ECO:0000256" key="2">
    <source>
        <dbReference type="ARBA" id="ARBA00022801"/>
    </source>
</evidence>
<sequence>MQLSALLFSALLAVGALSAPTTETLHKRAVDQATYDDLYRAARLSKAAYQDRCTSPLGLTKVMTIRSILYDTDGFIVKDDAKKEIVVAFRGTSGLADIRIDLRNDLVRWTSPGSEGCSSCTVHEGFQQQWNAVASDVISTVRTLISQNPTYGILVTGHSLGGALSTLATASLAATFPSTPLRGIGFASPRVGNPAFAAFANNLYNDRYKRVTHTADNVPQDLTQAEGYQHVATEYWISADPAGAGNIVRCNGGEDPKCNKSVAKENQGIAGINADHYLYFFNFRDETVPCS</sequence>
<accession>A0A4S2MUQ6</accession>
<keyword evidence="2 5" id="KW-0378">Hydrolase</keyword>
<protein>
    <submittedName>
        <fullName evidence="5">Alpha/beta-hydrolase</fullName>
    </submittedName>
</protein>
<evidence type="ECO:0000313" key="6">
    <source>
        <dbReference type="Proteomes" id="UP000298138"/>
    </source>
</evidence>
<gene>
    <name evidence="5" type="ORF">EX30DRAFT_341549</name>
</gene>
<feature type="signal peptide" evidence="3">
    <location>
        <begin position="1"/>
        <end position="18"/>
    </location>
</feature>
<keyword evidence="1 3" id="KW-0732">Signal</keyword>
<dbReference type="InterPro" id="IPR051299">
    <property type="entry name" value="AB_hydrolase_lip/est"/>
</dbReference>
<evidence type="ECO:0000259" key="4">
    <source>
        <dbReference type="Pfam" id="PF01764"/>
    </source>
</evidence>